<dbReference type="InterPro" id="IPR027417">
    <property type="entry name" value="P-loop_NTPase"/>
</dbReference>
<evidence type="ECO:0000256" key="5">
    <source>
        <dbReference type="ARBA" id="ARBA00022993"/>
    </source>
</evidence>
<dbReference type="CDD" id="cd02022">
    <property type="entry name" value="DPCK"/>
    <property type="match status" value="1"/>
</dbReference>
<dbReference type="Gene3D" id="3.40.50.300">
    <property type="entry name" value="P-loop containing nucleotide triphosphate hydrolases"/>
    <property type="match status" value="1"/>
</dbReference>
<keyword evidence="3 6" id="KW-0547">Nucleotide-binding</keyword>
<comment type="catalytic activity">
    <reaction evidence="6">
        <text>3'-dephospho-CoA + ATP = ADP + CoA + H(+)</text>
        <dbReference type="Rhea" id="RHEA:18245"/>
        <dbReference type="ChEBI" id="CHEBI:15378"/>
        <dbReference type="ChEBI" id="CHEBI:30616"/>
        <dbReference type="ChEBI" id="CHEBI:57287"/>
        <dbReference type="ChEBI" id="CHEBI:57328"/>
        <dbReference type="ChEBI" id="CHEBI:456216"/>
        <dbReference type="EC" id="2.7.1.24"/>
    </reaction>
</comment>
<keyword evidence="6" id="KW-0963">Cytoplasm</keyword>
<evidence type="ECO:0000256" key="2">
    <source>
        <dbReference type="ARBA" id="ARBA00022679"/>
    </source>
</evidence>
<evidence type="ECO:0000313" key="8">
    <source>
        <dbReference type="EMBL" id="EFX42120.1"/>
    </source>
</evidence>
<dbReference type="Pfam" id="PF01121">
    <property type="entry name" value="CoaE"/>
    <property type="match status" value="1"/>
</dbReference>
<dbReference type="NCBIfam" id="TIGR00152">
    <property type="entry name" value="dephospho-CoA kinase"/>
    <property type="match status" value="1"/>
</dbReference>
<dbReference type="GO" id="GO:0005737">
    <property type="term" value="C:cytoplasm"/>
    <property type="evidence" value="ECO:0007669"/>
    <property type="project" value="UniProtKB-SubCell"/>
</dbReference>
<gene>
    <name evidence="6 8" type="primary">coaE</name>
    <name evidence="8" type="ORF">HSUHS5_0451</name>
</gene>
<dbReference type="HAMAP" id="MF_00376">
    <property type="entry name" value="Dephospho_CoA_kinase"/>
    <property type="match status" value="1"/>
</dbReference>
<evidence type="ECO:0000313" key="9">
    <source>
        <dbReference type="Proteomes" id="UP000054093"/>
    </source>
</evidence>
<dbReference type="GeneID" id="56929536"/>
<sequence length="205" mass="23585">MVLSNLQRAFKELKHAFVLTGGIATGKSTVGNLLSLHGFSVLDADKIAHGLFEAHNQEIARMFMDKQSISRQELAPLIFNNQEARAKLEAFLHPKIREQMLKSAQELEKHNKPYFLDIPLYYEIEGIKHYGISQIVLVYAPRALQIERLQKRDSHLSLEQIEKRLSAQLDIEFKKSLAPFVLDNSKDLKYLQEQVQTFIQKNLLS</sequence>
<dbReference type="PROSITE" id="PS51219">
    <property type="entry name" value="DPCK"/>
    <property type="match status" value="1"/>
</dbReference>
<dbReference type="Proteomes" id="UP000054093">
    <property type="component" value="Unassembled WGS sequence"/>
</dbReference>
<dbReference type="PANTHER" id="PTHR10695:SF46">
    <property type="entry name" value="BIFUNCTIONAL COENZYME A SYNTHASE-RELATED"/>
    <property type="match status" value="1"/>
</dbReference>
<dbReference type="GO" id="GO:0015937">
    <property type="term" value="P:coenzyme A biosynthetic process"/>
    <property type="evidence" value="ECO:0007669"/>
    <property type="project" value="UniProtKB-UniRule"/>
</dbReference>
<comment type="subcellular location">
    <subcellularLocation>
        <location evidence="6">Cytoplasm</location>
    </subcellularLocation>
</comment>
<name>E7G3D3_9HELI</name>
<dbReference type="AlphaFoldDB" id="E7G3D3"/>
<dbReference type="UniPathway" id="UPA00241">
    <property type="reaction ID" value="UER00356"/>
</dbReference>
<evidence type="ECO:0000256" key="4">
    <source>
        <dbReference type="ARBA" id="ARBA00022840"/>
    </source>
</evidence>
<dbReference type="PANTHER" id="PTHR10695">
    <property type="entry name" value="DEPHOSPHO-COA KINASE-RELATED"/>
    <property type="match status" value="1"/>
</dbReference>
<dbReference type="RefSeq" id="WP_006565108.1">
    <property type="nucleotide sequence ID" value="NZ_ADHO01000071.1"/>
</dbReference>
<dbReference type="SUPFAM" id="SSF52540">
    <property type="entry name" value="P-loop containing nucleoside triphosphate hydrolases"/>
    <property type="match status" value="1"/>
</dbReference>
<evidence type="ECO:0000256" key="3">
    <source>
        <dbReference type="ARBA" id="ARBA00022741"/>
    </source>
</evidence>
<dbReference type="GO" id="GO:0004140">
    <property type="term" value="F:dephospho-CoA kinase activity"/>
    <property type="evidence" value="ECO:0007669"/>
    <property type="project" value="UniProtKB-UniRule"/>
</dbReference>
<comment type="pathway">
    <text evidence="6">Cofactor biosynthesis; coenzyme A biosynthesis; CoA from (R)-pantothenate: step 5/5.</text>
</comment>
<comment type="caution">
    <text evidence="8">The sequence shown here is derived from an EMBL/GenBank/DDBJ whole genome shotgun (WGS) entry which is preliminary data.</text>
</comment>
<reference evidence="8 9" key="1">
    <citation type="journal article" date="2011" name="Vet. Res.">
        <title>Genome sequence of Helicobacter suis supports its role in gastric pathology.</title>
        <authorList>
            <person name="Vermoote M."/>
            <person name="Vandekerckhove T.T."/>
            <person name="Flahou B."/>
            <person name="Pasmans F."/>
            <person name="Smet A."/>
            <person name="De Groote D."/>
            <person name="Van Criekinge W."/>
            <person name="Ducatelle R."/>
            <person name="Haesebrouck F."/>
        </authorList>
    </citation>
    <scope>NUCLEOTIDE SEQUENCE [LARGE SCALE GENOMIC DNA]</scope>
    <source>
        <strain evidence="8 9">HS5</strain>
    </source>
</reference>
<dbReference type="EMBL" id="ADHO01000071">
    <property type="protein sequence ID" value="EFX42120.1"/>
    <property type="molecule type" value="Genomic_DNA"/>
</dbReference>
<comment type="similarity">
    <text evidence="1 6">Belongs to the CoaE family.</text>
</comment>
<evidence type="ECO:0000256" key="7">
    <source>
        <dbReference type="NCBIfam" id="TIGR00152"/>
    </source>
</evidence>
<keyword evidence="2 6" id="KW-0808">Transferase</keyword>
<organism evidence="8 9">
    <name type="scientific">Helicobacter suis HS5</name>
    <dbReference type="NCBI Taxonomy" id="710394"/>
    <lineage>
        <taxon>Bacteria</taxon>
        <taxon>Pseudomonadati</taxon>
        <taxon>Campylobacterota</taxon>
        <taxon>Epsilonproteobacteria</taxon>
        <taxon>Campylobacterales</taxon>
        <taxon>Helicobacteraceae</taxon>
        <taxon>Helicobacter</taxon>
    </lineage>
</organism>
<proteinExistence type="inferred from homology"/>
<comment type="function">
    <text evidence="6">Catalyzes the phosphorylation of the 3'-hydroxyl group of dephosphocoenzyme A to form coenzyme A.</text>
</comment>
<protein>
    <recommendedName>
        <fullName evidence="6 7">Dephospho-CoA kinase</fullName>
        <ecNumber evidence="6 7">2.7.1.24</ecNumber>
    </recommendedName>
    <alternativeName>
        <fullName evidence="6">Dephosphocoenzyme A kinase</fullName>
    </alternativeName>
</protein>
<dbReference type="GO" id="GO:0005524">
    <property type="term" value="F:ATP binding"/>
    <property type="evidence" value="ECO:0007669"/>
    <property type="project" value="UniProtKB-UniRule"/>
</dbReference>
<evidence type="ECO:0000256" key="6">
    <source>
        <dbReference type="HAMAP-Rule" id="MF_00376"/>
    </source>
</evidence>
<keyword evidence="4 6" id="KW-0067">ATP-binding</keyword>
<keyword evidence="5 6" id="KW-0173">Coenzyme A biosynthesis</keyword>
<dbReference type="EC" id="2.7.1.24" evidence="6 7"/>
<feature type="binding site" evidence="6">
    <location>
        <begin position="24"/>
        <end position="29"/>
    </location>
    <ligand>
        <name>ATP</name>
        <dbReference type="ChEBI" id="CHEBI:30616"/>
    </ligand>
</feature>
<accession>E7G3D3</accession>
<keyword evidence="6 8" id="KW-0418">Kinase</keyword>
<dbReference type="InterPro" id="IPR001977">
    <property type="entry name" value="Depp_CoAkinase"/>
</dbReference>
<evidence type="ECO:0000256" key="1">
    <source>
        <dbReference type="ARBA" id="ARBA00009018"/>
    </source>
</evidence>